<feature type="compositionally biased region" description="Low complexity" evidence="1">
    <location>
        <begin position="169"/>
        <end position="179"/>
    </location>
</feature>
<dbReference type="Proteomes" id="UP001355207">
    <property type="component" value="Chromosome 4"/>
</dbReference>
<dbReference type="RefSeq" id="XP_066075528.1">
    <property type="nucleotide sequence ID" value="XM_066219431.1"/>
</dbReference>
<dbReference type="AlphaFoldDB" id="A0AAX4JTL4"/>
<feature type="region of interest" description="Disordered" evidence="1">
    <location>
        <begin position="778"/>
        <end position="802"/>
    </location>
</feature>
<organism evidence="3 4">
    <name type="scientific">Kwoniella dendrophila CBS 6074</name>
    <dbReference type="NCBI Taxonomy" id="1295534"/>
    <lineage>
        <taxon>Eukaryota</taxon>
        <taxon>Fungi</taxon>
        <taxon>Dikarya</taxon>
        <taxon>Basidiomycota</taxon>
        <taxon>Agaricomycotina</taxon>
        <taxon>Tremellomycetes</taxon>
        <taxon>Tremellales</taxon>
        <taxon>Cryptococcaceae</taxon>
        <taxon>Kwoniella</taxon>
    </lineage>
</organism>
<evidence type="ECO:0000256" key="1">
    <source>
        <dbReference type="SAM" id="MobiDB-lite"/>
    </source>
</evidence>
<dbReference type="SMART" id="SM00184">
    <property type="entry name" value="RING"/>
    <property type="match status" value="1"/>
</dbReference>
<feature type="region of interest" description="Disordered" evidence="1">
    <location>
        <begin position="749"/>
        <end position="768"/>
    </location>
</feature>
<name>A0AAX4JTL4_9TREE</name>
<dbReference type="GO" id="GO:0061630">
    <property type="term" value="F:ubiquitin protein ligase activity"/>
    <property type="evidence" value="ECO:0007669"/>
    <property type="project" value="UniProtKB-EC"/>
</dbReference>
<feature type="compositionally biased region" description="Low complexity" evidence="1">
    <location>
        <begin position="564"/>
        <end position="575"/>
    </location>
</feature>
<feature type="region of interest" description="Disordered" evidence="1">
    <location>
        <begin position="335"/>
        <end position="403"/>
    </location>
</feature>
<dbReference type="PANTHER" id="PTHR22996">
    <property type="entry name" value="MAHOGUNIN"/>
    <property type="match status" value="1"/>
</dbReference>
<accession>A0AAX4JTL4</accession>
<dbReference type="GO" id="GO:0016567">
    <property type="term" value="P:protein ubiquitination"/>
    <property type="evidence" value="ECO:0007669"/>
    <property type="project" value="TreeGrafter"/>
</dbReference>
<protein>
    <recommendedName>
        <fullName evidence="2">RING-type domain-containing protein</fullName>
    </recommendedName>
</protein>
<dbReference type="Gene3D" id="3.30.40.10">
    <property type="entry name" value="Zinc/RING finger domain, C3HC4 (zinc finger)"/>
    <property type="match status" value="1"/>
</dbReference>
<dbReference type="InterPro" id="IPR001841">
    <property type="entry name" value="Znf_RING"/>
</dbReference>
<dbReference type="PANTHER" id="PTHR22996:SF0">
    <property type="entry name" value="RE60872P-RELATED"/>
    <property type="match status" value="1"/>
</dbReference>
<feature type="region of interest" description="Disordered" evidence="1">
    <location>
        <begin position="555"/>
        <end position="606"/>
    </location>
</feature>
<feature type="compositionally biased region" description="Acidic residues" evidence="1">
    <location>
        <begin position="697"/>
        <end position="706"/>
    </location>
</feature>
<dbReference type="EMBL" id="CP144101">
    <property type="protein sequence ID" value="WWC88765.1"/>
    <property type="molecule type" value="Genomic_DNA"/>
</dbReference>
<feature type="compositionally biased region" description="Basic and acidic residues" evidence="1">
    <location>
        <begin position="792"/>
        <end position="802"/>
    </location>
</feature>
<feature type="region of interest" description="Disordered" evidence="1">
    <location>
        <begin position="633"/>
        <end position="661"/>
    </location>
</feature>
<feature type="domain" description="RING-type" evidence="2">
    <location>
        <begin position="518"/>
        <end position="618"/>
    </location>
</feature>
<evidence type="ECO:0000313" key="4">
    <source>
        <dbReference type="Proteomes" id="UP001355207"/>
    </source>
</evidence>
<dbReference type="GO" id="GO:0008270">
    <property type="term" value="F:zinc ion binding"/>
    <property type="evidence" value="ECO:0007669"/>
    <property type="project" value="UniProtKB-KW"/>
</dbReference>
<feature type="compositionally biased region" description="Basic and acidic residues" evidence="1">
    <location>
        <begin position="679"/>
        <end position="696"/>
    </location>
</feature>
<feature type="compositionally biased region" description="Polar residues" evidence="1">
    <location>
        <begin position="780"/>
        <end position="791"/>
    </location>
</feature>
<evidence type="ECO:0000313" key="3">
    <source>
        <dbReference type="EMBL" id="WWC88765.1"/>
    </source>
</evidence>
<feature type="compositionally biased region" description="Polar residues" evidence="1">
    <location>
        <begin position="749"/>
        <end position="767"/>
    </location>
</feature>
<dbReference type="InterPro" id="IPR045194">
    <property type="entry name" value="MGRN1/RNF157-like"/>
</dbReference>
<keyword evidence="4" id="KW-1185">Reference proteome</keyword>
<gene>
    <name evidence="3" type="ORF">L201_003678</name>
</gene>
<reference evidence="3 4" key="1">
    <citation type="submission" date="2024-01" db="EMBL/GenBank/DDBJ databases">
        <title>Comparative genomics of Cryptococcus and Kwoniella reveals pathogenesis evolution and contrasting modes of karyotype evolution via chromosome fusion or intercentromeric recombination.</title>
        <authorList>
            <person name="Coelho M.A."/>
            <person name="David-Palma M."/>
            <person name="Shea T."/>
            <person name="Bowers K."/>
            <person name="McGinley-Smith S."/>
            <person name="Mohammad A.W."/>
            <person name="Gnirke A."/>
            <person name="Yurkov A.M."/>
            <person name="Nowrousian M."/>
            <person name="Sun S."/>
            <person name="Cuomo C.A."/>
            <person name="Heitman J."/>
        </authorList>
    </citation>
    <scope>NUCLEOTIDE SEQUENCE [LARGE SCALE GENOMIC DNA]</scope>
    <source>
        <strain evidence="3 4">CBS 6074</strain>
    </source>
</reference>
<feature type="region of interest" description="Disordered" evidence="1">
    <location>
        <begin position="673"/>
        <end position="724"/>
    </location>
</feature>
<sequence length="802" mass="87875">MSSSSNTLTSGWYTNAYSGPFRSNRLRAPSLLPGSRRPIVIPVQQTLVVDVAHNHTNANGNHNNNNNSAEDSNKNVRRRETIFGPDVGEDDEPGWTENKGQEIGVDKVKQWVERSKNEEGLHATTTLQALVNLKRPTLLLQQIESTIEEDVVGRSSIDKTTEEDITVAAVSSPSAPSTPNRNSRYSHSKRDSTQIVTTPLHTLTFKYDATTPLCRIQLEIYPTPKSNITNTNENGERLSSENDNFDDGIEGKESIIESEQHVPKIIYSGLHQGGFNQSFTLPHTSALDLSSAIIPIEEQQAQQQREQQEQQDQANQNAVTNGLQDVSINNDSTANVTQTPAAEENNQSRWRRGLFRRNREEDEEANTAGIEMTNRLDANGQPLNPNSTSNANGGENQQEKKKEVEKGMRLLIRIDGVGPEGQALPRKNAQLTHILISGTWVADNNASTTDTTEPPIQGQVPGKRVWVVKVARREAIIGSHTFLLKEIYGLSSSSTSSTSNTQYPPAQDDPYASTPNECIVCLTSPRDVVLLPCRHLVVCRDCAVGMVEYGAGGKVGRREDGENTTATDTAAAATGTTGGASGSGTNNTATTTQVAGGTTTTGRERRKKKVKGWYCPVCRQPYTSLLRLALPESDKPSASHDEEETNELSRVPSRAASVRTTRTARSILAPSIAPTLPDGAERMLDNLRPDDVRARDNEEDEEDDEVYEHNHDHTHSYPQGEVERPQFVVANGNDDEDKKVEEIEHRENITTAPAPSSTQNQTRTHNTAGFDLGAPVIAHQGQTGNNIVEGRTSQEGKGWKEV</sequence>
<feature type="region of interest" description="Disordered" evidence="1">
    <location>
        <begin position="227"/>
        <end position="246"/>
    </location>
</feature>
<dbReference type="GeneID" id="91094348"/>
<feature type="region of interest" description="Disordered" evidence="1">
    <location>
        <begin position="169"/>
        <end position="193"/>
    </location>
</feature>
<feature type="compositionally biased region" description="Polar residues" evidence="1">
    <location>
        <begin position="335"/>
        <end position="348"/>
    </location>
</feature>
<dbReference type="Pfam" id="PF13920">
    <property type="entry name" value="zf-C3HC4_3"/>
    <property type="match status" value="1"/>
</dbReference>
<feature type="compositionally biased region" description="Polar residues" evidence="1">
    <location>
        <begin position="381"/>
        <end position="391"/>
    </location>
</feature>
<feature type="compositionally biased region" description="Low complexity" evidence="1">
    <location>
        <begin position="55"/>
        <end position="70"/>
    </location>
</feature>
<feature type="compositionally biased region" description="Low complexity" evidence="1">
    <location>
        <begin position="583"/>
        <end position="601"/>
    </location>
</feature>
<dbReference type="InterPro" id="IPR013083">
    <property type="entry name" value="Znf_RING/FYVE/PHD"/>
</dbReference>
<proteinExistence type="predicted"/>
<dbReference type="SUPFAM" id="SSF57850">
    <property type="entry name" value="RING/U-box"/>
    <property type="match status" value="1"/>
</dbReference>
<evidence type="ECO:0000259" key="2">
    <source>
        <dbReference type="SMART" id="SM00184"/>
    </source>
</evidence>
<dbReference type="GO" id="GO:0005737">
    <property type="term" value="C:cytoplasm"/>
    <property type="evidence" value="ECO:0007669"/>
    <property type="project" value="TreeGrafter"/>
</dbReference>
<feature type="region of interest" description="Disordered" evidence="1">
    <location>
        <begin position="55"/>
        <end position="75"/>
    </location>
</feature>